<evidence type="ECO:0000256" key="1">
    <source>
        <dbReference type="SAM" id="Coils"/>
    </source>
</evidence>
<keyword evidence="3" id="KW-1185">Reference proteome</keyword>
<dbReference type="Gene3D" id="3.60.10.10">
    <property type="entry name" value="Endonuclease/exonuclease/phosphatase"/>
    <property type="match status" value="1"/>
</dbReference>
<organism evidence="2 3">
    <name type="scientific">Molorchus minor</name>
    <dbReference type="NCBI Taxonomy" id="1323400"/>
    <lineage>
        <taxon>Eukaryota</taxon>
        <taxon>Metazoa</taxon>
        <taxon>Ecdysozoa</taxon>
        <taxon>Arthropoda</taxon>
        <taxon>Hexapoda</taxon>
        <taxon>Insecta</taxon>
        <taxon>Pterygota</taxon>
        <taxon>Neoptera</taxon>
        <taxon>Endopterygota</taxon>
        <taxon>Coleoptera</taxon>
        <taxon>Polyphaga</taxon>
        <taxon>Cucujiformia</taxon>
        <taxon>Chrysomeloidea</taxon>
        <taxon>Cerambycidae</taxon>
        <taxon>Lamiinae</taxon>
        <taxon>Monochamini</taxon>
        <taxon>Molorchus</taxon>
    </lineage>
</organism>
<gene>
    <name evidence="2" type="ORF">NQ317_006112</name>
</gene>
<evidence type="ECO:0008006" key="4">
    <source>
        <dbReference type="Google" id="ProtNLM"/>
    </source>
</evidence>
<proteinExistence type="predicted"/>
<dbReference type="SUPFAM" id="SSF56219">
    <property type="entry name" value="DNase I-like"/>
    <property type="match status" value="1"/>
</dbReference>
<accession>A0ABQ9JKX4</accession>
<sequence length="199" mass="23358">MIDLVLWQNMEMTDVLMDEYIRNFKINKIQTNIVNDLNEYEKDSKNNLNQTIRIYQMNIRSANKNLDELKITLEEANSDFDLIILTETWEIRDTSLFNIQGYNLIYNEGLYNQNDGVLMHLQASSTSINLFTTDLSNYLRTVNKTCNLHIIAGDINIDIMEESNDNLEYLNILSEHNYISTINEYTRVIITEDREKNPA</sequence>
<evidence type="ECO:0000313" key="3">
    <source>
        <dbReference type="Proteomes" id="UP001162164"/>
    </source>
</evidence>
<dbReference type="Proteomes" id="UP001162164">
    <property type="component" value="Unassembled WGS sequence"/>
</dbReference>
<keyword evidence="1" id="KW-0175">Coiled coil</keyword>
<dbReference type="InterPro" id="IPR036691">
    <property type="entry name" value="Endo/exonu/phosph_ase_sf"/>
</dbReference>
<reference evidence="2" key="1">
    <citation type="journal article" date="2023" name="Insect Mol. Biol.">
        <title>Genome sequencing provides insights into the evolution of gene families encoding plant cell wall-degrading enzymes in longhorned beetles.</title>
        <authorList>
            <person name="Shin N.R."/>
            <person name="Okamura Y."/>
            <person name="Kirsch R."/>
            <person name="Pauchet Y."/>
        </authorList>
    </citation>
    <scope>NUCLEOTIDE SEQUENCE</scope>
    <source>
        <strain evidence="2">MMC_N1</strain>
    </source>
</reference>
<comment type="caution">
    <text evidence="2">The sequence shown here is derived from an EMBL/GenBank/DDBJ whole genome shotgun (WGS) entry which is preliminary data.</text>
</comment>
<protein>
    <recommendedName>
        <fullName evidence="4">Endonuclease/exonuclease/phosphatase domain-containing protein</fullName>
    </recommendedName>
</protein>
<dbReference type="EMBL" id="JAPWTJ010000425">
    <property type="protein sequence ID" value="KAJ8978551.1"/>
    <property type="molecule type" value="Genomic_DNA"/>
</dbReference>
<evidence type="ECO:0000313" key="2">
    <source>
        <dbReference type="EMBL" id="KAJ8978551.1"/>
    </source>
</evidence>
<feature type="coiled-coil region" evidence="1">
    <location>
        <begin position="45"/>
        <end position="79"/>
    </location>
</feature>
<name>A0ABQ9JKX4_9CUCU</name>